<evidence type="ECO:0000256" key="2">
    <source>
        <dbReference type="ARBA" id="ARBA00004651"/>
    </source>
</evidence>
<dbReference type="InterPro" id="IPR035906">
    <property type="entry name" value="MetI-like_sf"/>
</dbReference>
<dbReference type="PROSITE" id="PS50928">
    <property type="entry name" value="ABC_TM1"/>
    <property type="match status" value="1"/>
</dbReference>
<reference evidence="13" key="1">
    <citation type="submission" date="2024-06" db="EMBL/GenBank/DDBJ databases">
        <title>Genome sequence of Vogesella sp. MAHUQ-64.</title>
        <authorList>
            <person name="Huq M.A."/>
        </authorList>
    </citation>
    <scope>NUCLEOTIDE SEQUENCE</scope>
    <source>
        <strain evidence="13">MAHUQ-64</strain>
    </source>
</reference>
<sequence length="222" mass="24098">MIDLQPLWLTARLAATTSCILLLLGVPLAGWLAHSRRWYKPLAETLVAMPLVLPPSVLGFYLLLAFSPVSLLGQWLQGFHIQLVFSFAGLVVGSVLFSLPFMVQPVAAALSSLPDNLREASYTLGKSRLYTFWHVELPCIKPALVAGLVMSFAHTVGEFGLVLMLGGNIPGVSRVASIAIYNEVEVLNYPAAHVYAAVLCGFSFLVVLAVNLLRRHSERLAA</sequence>
<dbReference type="RefSeq" id="WP_349585973.1">
    <property type="nucleotide sequence ID" value="NZ_JBEFLD010000003.1"/>
</dbReference>
<evidence type="ECO:0000256" key="10">
    <source>
        <dbReference type="RuleBase" id="RU363032"/>
    </source>
</evidence>
<dbReference type="InterPro" id="IPR000515">
    <property type="entry name" value="MetI-like"/>
</dbReference>
<dbReference type="PANTHER" id="PTHR30183">
    <property type="entry name" value="MOLYBDENUM TRANSPORT SYSTEM PERMEASE PROTEIN MODB"/>
    <property type="match status" value="1"/>
</dbReference>
<comment type="subcellular location">
    <subcellularLocation>
        <location evidence="11">Cell inner membrane</location>
        <topology evidence="11">Multi-pass membrane protein</topology>
    </subcellularLocation>
    <subcellularLocation>
        <location evidence="2 10">Cell membrane</location>
        <topology evidence="2 10">Multi-pass membrane protein</topology>
    </subcellularLocation>
</comment>
<dbReference type="CDD" id="cd06261">
    <property type="entry name" value="TM_PBP2"/>
    <property type="match status" value="1"/>
</dbReference>
<feature type="transmembrane region" description="Helical" evidence="10">
    <location>
        <begin position="79"/>
        <end position="103"/>
    </location>
</feature>
<evidence type="ECO:0000256" key="9">
    <source>
        <dbReference type="ARBA" id="ARBA00023136"/>
    </source>
</evidence>
<evidence type="ECO:0000256" key="8">
    <source>
        <dbReference type="ARBA" id="ARBA00022989"/>
    </source>
</evidence>
<comment type="similarity">
    <text evidence="3 11">Belongs to the binding-protein-dependent transport system permease family. CysTW subfamily.</text>
</comment>
<dbReference type="Pfam" id="PF00528">
    <property type="entry name" value="BPD_transp_1"/>
    <property type="match status" value="1"/>
</dbReference>
<dbReference type="NCBIfam" id="TIGR02141">
    <property type="entry name" value="modB_ABC"/>
    <property type="match status" value="1"/>
</dbReference>
<evidence type="ECO:0000256" key="11">
    <source>
        <dbReference type="RuleBase" id="RU365097"/>
    </source>
</evidence>
<evidence type="ECO:0000256" key="7">
    <source>
        <dbReference type="ARBA" id="ARBA00022692"/>
    </source>
</evidence>
<feature type="transmembrane region" description="Helical" evidence="10">
    <location>
        <begin position="192"/>
        <end position="213"/>
    </location>
</feature>
<feature type="domain" description="ABC transmembrane type-1" evidence="12">
    <location>
        <begin position="7"/>
        <end position="214"/>
    </location>
</feature>
<evidence type="ECO:0000313" key="14">
    <source>
        <dbReference type="Proteomes" id="UP001433638"/>
    </source>
</evidence>
<dbReference type="Gene3D" id="1.10.3720.10">
    <property type="entry name" value="MetI-like"/>
    <property type="match status" value="1"/>
</dbReference>
<keyword evidence="14" id="KW-1185">Reference proteome</keyword>
<dbReference type="PANTHER" id="PTHR30183:SF8">
    <property type="entry name" value="MOLYBDENUM TRANSPORT SYSTEM PERMEASE"/>
    <property type="match status" value="1"/>
</dbReference>
<comment type="function">
    <text evidence="1 11">Part of the binding-protein-dependent transport system for molybdenum; probably responsible for the translocation of the substrate across the membrane.</text>
</comment>
<evidence type="ECO:0000256" key="3">
    <source>
        <dbReference type="ARBA" id="ARBA00007069"/>
    </source>
</evidence>
<keyword evidence="5" id="KW-1003">Cell membrane</keyword>
<evidence type="ECO:0000313" key="13">
    <source>
        <dbReference type="EMBL" id="MEQ6290465.1"/>
    </source>
</evidence>
<keyword evidence="8 10" id="KW-1133">Transmembrane helix</keyword>
<gene>
    <name evidence="13" type="primary">modB</name>
    <name evidence="13" type="ORF">ABNW52_07535</name>
</gene>
<evidence type="ECO:0000259" key="12">
    <source>
        <dbReference type="PROSITE" id="PS50928"/>
    </source>
</evidence>
<evidence type="ECO:0000256" key="1">
    <source>
        <dbReference type="ARBA" id="ARBA00002949"/>
    </source>
</evidence>
<keyword evidence="4 10" id="KW-0813">Transport</keyword>
<accession>A0ABV1M4D9</accession>
<keyword evidence="11" id="KW-0997">Cell inner membrane</keyword>
<name>A0ABV1M4D9_9NEIS</name>
<comment type="caution">
    <text evidence="11">Lacks conserved residue(s) required for the propagation of feature annotation.</text>
</comment>
<comment type="caution">
    <text evidence="13">The sequence shown here is derived from an EMBL/GenBank/DDBJ whole genome shotgun (WGS) entry which is preliminary data.</text>
</comment>
<keyword evidence="9 10" id="KW-0472">Membrane</keyword>
<evidence type="ECO:0000256" key="4">
    <source>
        <dbReference type="ARBA" id="ARBA00022448"/>
    </source>
</evidence>
<feature type="transmembrane region" description="Helical" evidence="10">
    <location>
        <begin position="12"/>
        <end position="33"/>
    </location>
</feature>
<protein>
    <recommendedName>
        <fullName evidence="11">Molybdenum transport system permease</fullName>
    </recommendedName>
</protein>
<keyword evidence="6 11" id="KW-0500">Molybdenum</keyword>
<feature type="transmembrane region" description="Helical" evidence="10">
    <location>
        <begin position="45"/>
        <end position="67"/>
    </location>
</feature>
<organism evidence="13 14">
    <name type="scientific">Vogesella oryzagri</name>
    <dbReference type="NCBI Taxonomy" id="3160864"/>
    <lineage>
        <taxon>Bacteria</taxon>
        <taxon>Pseudomonadati</taxon>
        <taxon>Pseudomonadota</taxon>
        <taxon>Betaproteobacteria</taxon>
        <taxon>Neisseriales</taxon>
        <taxon>Chromobacteriaceae</taxon>
        <taxon>Vogesella</taxon>
    </lineage>
</organism>
<dbReference type="Proteomes" id="UP001433638">
    <property type="component" value="Unassembled WGS sequence"/>
</dbReference>
<proteinExistence type="inferred from homology"/>
<evidence type="ECO:0000256" key="5">
    <source>
        <dbReference type="ARBA" id="ARBA00022475"/>
    </source>
</evidence>
<keyword evidence="7 10" id="KW-0812">Transmembrane</keyword>
<dbReference type="EMBL" id="JBEFLD010000003">
    <property type="protein sequence ID" value="MEQ6290465.1"/>
    <property type="molecule type" value="Genomic_DNA"/>
</dbReference>
<dbReference type="InterPro" id="IPR011867">
    <property type="entry name" value="ModB_ABC"/>
</dbReference>
<dbReference type="SUPFAM" id="SSF161098">
    <property type="entry name" value="MetI-like"/>
    <property type="match status" value="1"/>
</dbReference>
<evidence type="ECO:0000256" key="6">
    <source>
        <dbReference type="ARBA" id="ARBA00022505"/>
    </source>
</evidence>